<dbReference type="Proteomes" id="UP001431963">
    <property type="component" value="Unassembled WGS sequence"/>
</dbReference>
<keyword evidence="2" id="KW-1185">Reference proteome</keyword>
<organism evidence="1 2">
    <name type="scientific">Gemmobacter denitrificans</name>
    <dbReference type="NCBI Taxonomy" id="3123040"/>
    <lineage>
        <taxon>Bacteria</taxon>
        <taxon>Pseudomonadati</taxon>
        <taxon>Pseudomonadota</taxon>
        <taxon>Alphaproteobacteria</taxon>
        <taxon>Rhodobacterales</taxon>
        <taxon>Paracoccaceae</taxon>
        <taxon>Gemmobacter</taxon>
    </lineage>
</organism>
<dbReference type="InterPro" id="IPR054197">
    <property type="entry name" value="DUF6902"/>
</dbReference>
<accession>A0ABU8BQT4</accession>
<dbReference type="RefSeq" id="WP_335419130.1">
    <property type="nucleotide sequence ID" value="NZ_JBALHR010000001.1"/>
</dbReference>
<reference evidence="1" key="1">
    <citation type="submission" date="2024-02" db="EMBL/GenBank/DDBJ databases">
        <title>Genome sequences of strain Gemmobacter sp. JM10B15.</title>
        <authorList>
            <person name="Zhang M."/>
        </authorList>
    </citation>
    <scope>NUCLEOTIDE SEQUENCE</scope>
    <source>
        <strain evidence="1">JM10B15</strain>
    </source>
</reference>
<dbReference type="Pfam" id="PF21843">
    <property type="entry name" value="DUF6902"/>
    <property type="match status" value="1"/>
</dbReference>
<dbReference type="EMBL" id="JBALHR010000001">
    <property type="protein sequence ID" value="MEH7827051.1"/>
    <property type="molecule type" value="Genomic_DNA"/>
</dbReference>
<evidence type="ECO:0000313" key="1">
    <source>
        <dbReference type="EMBL" id="MEH7827051.1"/>
    </source>
</evidence>
<protein>
    <submittedName>
        <fullName evidence="1">Uncharacterized protein</fullName>
    </submittedName>
</protein>
<comment type="caution">
    <text evidence="1">The sequence shown here is derived from an EMBL/GenBank/DDBJ whole genome shotgun (WGS) entry which is preliminary data.</text>
</comment>
<proteinExistence type="predicted"/>
<sequence>MTNVLSFARRSARPDGGLGALLAAFAHHRRRPGDAFWLKENAELLGILAATGRRLPDLQLAVYQPFHEGVEEQIAFHPQYYRMLLGLTLSLETLGFPGDKGRRLAEWIAAQGWIDSEVNDLQRAETRHLLALAGVEVDQPGLEARLLQFMSRPATFALPNPRAAYDLLHAIFYLTGYGRRPMELPAKARESLLHLGCLAHLEQNGDLLAEVLIALAYCNEPLPPLWLAMVLAERAEFRILPEECRDSADAYHNFLVNQWLLITIGDTAFCETFPAGPMRFSLNRSPISPMREWAQALQNMGEGRRADWARMRAACQGRVSETAMRVADAGAAGSPGFETFFAVFAREAGPAPAARNRVAG</sequence>
<evidence type="ECO:0000313" key="2">
    <source>
        <dbReference type="Proteomes" id="UP001431963"/>
    </source>
</evidence>
<gene>
    <name evidence="1" type="ORF">V6590_02710</name>
</gene>
<name>A0ABU8BQT4_9RHOB</name>